<evidence type="ECO:0000313" key="2">
    <source>
        <dbReference type="EMBL" id="RCH83245.1"/>
    </source>
</evidence>
<protein>
    <submittedName>
        <fullName evidence="2">Uncharacterized protein</fullName>
    </submittedName>
</protein>
<dbReference type="AlphaFoldDB" id="A0A367IZX8"/>
<accession>A0A367IZX8</accession>
<feature type="region of interest" description="Disordered" evidence="1">
    <location>
        <begin position="1"/>
        <end position="82"/>
    </location>
</feature>
<evidence type="ECO:0000256" key="1">
    <source>
        <dbReference type="SAM" id="MobiDB-lite"/>
    </source>
</evidence>
<feature type="region of interest" description="Disordered" evidence="1">
    <location>
        <begin position="109"/>
        <end position="138"/>
    </location>
</feature>
<proteinExistence type="predicted"/>
<feature type="compositionally biased region" description="Basic and acidic residues" evidence="1">
    <location>
        <begin position="18"/>
        <end position="27"/>
    </location>
</feature>
<dbReference type="STRING" id="86630.A0A367IZX8"/>
<feature type="compositionally biased region" description="Basic residues" evidence="1">
    <location>
        <begin position="51"/>
        <end position="65"/>
    </location>
</feature>
<dbReference type="EMBL" id="PJQL01002726">
    <property type="protein sequence ID" value="RCH83245.1"/>
    <property type="molecule type" value="Genomic_DNA"/>
</dbReference>
<dbReference type="Proteomes" id="UP000252139">
    <property type="component" value="Unassembled WGS sequence"/>
</dbReference>
<reference evidence="2 3" key="1">
    <citation type="journal article" date="2018" name="G3 (Bethesda)">
        <title>Phylogenetic and Phylogenomic Definition of Rhizopus Species.</title>
        <authorList>
            <person name="Gryganskyi A.P."/>
            <person name="Golan J."/>
            <person name="Dolatabadi S."/>
            <person name="Mondo S."/>
            <person name="Robb S."/>
            <person name="Idnurm A."/>
            <person name="Muszewska A."/>
            <person name="Steczkiewicz K."/>
            <person name="Masonjones S."/>
            <person name="Liao H.L."/>
            <person name="Gajdeczka M.T."/>
            <person name="Anike F."/>
            <person name="Vuek A."/>
            <person name="Anishchenko I.M."/>
            <person name="Voigt K."/>
            <person name="de Hoog G.S."/>
            <person name="Smith M.E."/>
            <person name="Heitman J."/>
            <person name="Vilgalys R."/>
            <person name="Stajich J.E."/>
        </authorList>
    </citation>
    <scope>NUCLEOTIDE SEQUENCE [LARGE SCALE GENOMIC DNA]</scope>
    <source>
        <strain evidence="2 3">CBS 357.93</strain>
    </source>
</reference>
<gene>
    <name evidence="2" type="ORF">CU097_002633</name>
</gene>
<keyword evidence="3" id="KW-1185">Reference proteome</keyword>
<dbReference type="OrthoDB" id="10653061at2759"/>
<comment type="caution">
    <text evidence="2">The sequence shown here is derived from an EMBL/GenBank/DDBJ whole genome shotgun (WGS) entry which is preliminary data.</text>
</comment>
<organism evidence="2 3">
    <name type="scientific">Rhizopus azygosporus</name>
    <name type="common">Rhizopus microsporus var. azygosporus</name>
    <dbReference type="NCBI Taxonomy" id="86630"/>
    <lineage>
        <taxon>Eukaryota</taxon>
        <taxon>Fungi</taxon>
        <taxon>Fungi incertae sedis</taxon>
        <taxon>Mucoromycota</taxon>
        <taxon>Mucoromycotina</taxon>
        <taxon>Mucoromycetes</taxon>
        <taxon>Mucorales</taxon>
        <taxon>Mucorineae</taxon>
        <taxon>Rhizopodaceae</taxon>
        <taxon>Rhizopus</taxon>
    </lineage>
</organism>
<name>A0A367IZX8_RHIAZ</name>
<feature type="compositionally biased region" description="Polar residues" evidence="1">
    <location>
        <begin position="35"/>
        <end position="44"/>
    </location>
</feature>
<evidence type="ECO:0000313" key="3">
    <source>
        <dbReference type="Proteomes" id="UP000252139"/>
    </source>
</evidence>
<sequence length="138" mass="15938">MSHDPRGAQGPTLRGPRRSTDSRRSIVEVEEELATTRSIHSARSANEARSLRRHSHFQHHPHHHKDVIAPLHDPAGKPLRRHGTETIGDVLLHPLKEMKLHHQRMEAYEKEKKEWNEKHPESIASDKDVEGMKEESIM</sequence>